<protein>
    <recommendedName>
        <fullName evidence="4">Zinc ribbon domain-containing protein</fullName>
    </recommendedName>
</protein>
<reference evidence="3" key="1">
    <citation type="journal article" date="2019" name="Int. J. Syst. Evol. Microbiol.">
        <title>The Global Catalogue of Microorganisms (GCM) 10K type strain sequencing project: providing services to taxonomists for standard genome sequencing and annotation.</title>
        <authorList>
            <consortium name="The Broad Institute Genomics Platform"/>
            <consortium name="The Broad Institute Genome Sequencing Center for Infectious Disease"/>
            <person name="Wu L."/>
            <person name="Ma J."/>
        </authorList>
    </citation>
    <scope>NUCLEOTIDE SEQUENCE [LARGE SCALE GENOMIC DNA]</scope>
    <source>
        <strain evidence="3">WYCCWR 13023</strain>
    </source>
</reference>
<gene>
    <name evidence="2" type="ORF">ACFO5S_10285</name>
</gene>
<comment type="caution">
    <text evidence="2">The sequence shown here is derived from an EMBL/GenBank/DDBJ whole genome shotgun (WGS) entry which is preliminary data.</text>
</comment>
<evidence type="ECO:0000256" key="1">
    <source>
        <dbReference type="SAM" id="Phobius"/>
    </source>
</evidence>
<dbReference type="Proteomes" id="UP001595935">
    <property type="component" value="Unassembled WGS sequence"/>
</dbReference>
<name>A0ABV9PCV9_9FLAO</name>
<sequence>MDIKCDNCEAVNNDTSKYCSACGYQLHKISTVENNQPEQRTDKKASENKKTFNIKTALGFIVGFGVMYVITSQFLFKQPSLNNQLMQTASELNKTCPIMVDKDTRLDNSVALPGDIFQYNYTLVNLDKKDVQIEKLKEFLVPTVKNFVKTSSDMKFARDNNVTVNYHYKDKNGVELLTVSVLPEDYK</sequence>
<proteinExistence type="predicted"/>
<keyword evidence="1" id="KW-0472">Membrane</keyword>
<keyword evidence="1" id="KW-1133">Transmembrane helix</keyword>
<evidence type="ECO:0000313" key="3">
    <source>
        <dbReference type="Proteomes" id="UP001595935"/>
    </source>
</evidence>
<feature type="transmembrane region" description="Helical" evidence="1">
    <location>
        <begin position="57"/>
        <end position="76"/>
    </location>
</feature>
<dbReference type="EMBL" id="JBHSGV010000004">
    <property type="protein sequence ID" value="MFC4747837.1"/>
    <property type="molecule type" value="Genomic_DNA"/>
</dbReference>
<organism evidence="2 3">
    <name type="scientific">Flavobacterium branchiicola</name>
    <dbReference type="NCBI Taxonomy" id="1114875"/>
    <lineage>
        <taxon>Bacteria</taxon>
        <taxon>Pseudomonadati</taxon>
        <taxon>Bacteroidota</taxon>
        <taxon>Flavobacteriia</taxon>
        <taxon>Flavobacteriales</taxon>
        <taxon>Flavobacteriaceae</taxon>
        <taxon>Flavobacterium</taxon>
    </lineage>
</organism>
<dbReference type="RefSeq" id="WP_213257845.1">
    <property type="nucleotide sequence ID" value="NZ_JAGYWA010000004.1"/>
</dbReference>
<keyword evidence="1" id="KW-0812">Transmembrane</keyword>
<accession>A0ABV9PCV9</accession>
<evidence type="ECO:0000313" key="2">
    <source>
        <dbReference type="EMBL" id="MFC4747837.1"/>
    </source>
</evidence>
<evidence type="ECO:0008006" key="4">
    <source>
        <dbReference type="Google" id="ProtNLM"/>
    </source>
</evidence>
<keyword evidence="3" id="KW-1185">Reference proteome</keyword>